<feature type="region of interest" description="Disordered" evidence="1">
    <location>
        <begin position="1"/>
        <end position="147"/>
    </location>
</feature>
<organism evidence="2 3">
    <name type="scientific">Aaosphaeria arxii CBS 175.79</name>
    <dbReference type="NCBI Taxonomy" id="1450172"/>
    <lineage>
        <taxon>Eukaryota</taxon>
        <taxon>Fungi</taxon>
        <taxon>Dikarya</taxon>
        <taxon>Ascomycota</taxon>
        <taxon>Pezizomycotina</taxon>
        <taxon>Dothideomycetes</taxon>
        <taxon>Pleosporomycetidae</taxon>
        <taxon>Pleosporales</taxon>
        <taxon>Pleosporales incertae sedis</taxon>
        <taxon>Aaosphaeria</taxon>
    </lineage>
</organism>
<sequence>MPEPTSAPIHSTGRGGAGNIGPDSTVYTDGGIVREGIVGESVDGPYSTGRGGAGNVGASPSLQPTRPEGRRSIDYIPENALRPHEENYHTGRGGSGNVHREGSHSPNLAAQQDKKGLGDKIKHVLHLDKDKGEKKAEGSPLVNESKG</sequence>
<reference evidence="2" key="1">
    <citation type="journal article" date="2020" name="Stud. Mycol.">
        <title>101 Dothideomycetes genomes: a test case for predicting lifestyles and emergence of pathogens.</title>
        <authorList>
            <person name="Haridas S."/>
            <person name="Albert R."/>
            <person name="Binder M."/>
            <person name="Bloem J."/>
            <person name="Labutti K."/>
            <person name="Salamov A."/>
            <person name="Andreopoulos B."/>
            <person name="Baker S."/>
            <person name="Barry K."/>
            <person name="Bills G."/>
            <person name="Bluhm B."/>
            <person name="Cannon C."/>
            <person name="Castanera R."/>
            <person name="Culley D."/>
            <person name="Daum C."/>
            <person name="Ezra D."/>
            <person name="Gonzalez J."/>
            <person name="Henrissat B."/>
            <person name="Kuo A."/>
            <person name="Liang C."/>
            <person name="Lipzen A."/>
            <person name="Lutzoni F."/>
            <person name="Magnuson J."/>
            <person name="Mondo S."/>
            <person name="Nolan M."/>
            <person name="Ohm R."/>
            <person name="Pangilinan J."/>
            <person name="Park H.-J."/>
            <person name="Ramirez L."/>
            <person name="Alfaro M."/>
            <person name="Sun H."/>
            <person name="Tritt A."/>
            <person name="Yoshinaga Y."/>
            <person name="Zwiers L.-H."/>
            <person name="Turgeon B."/>
            <person name="Goodwin S."/>
            <person name="Spatafora J."/>
            <person name="Crous P."/>
            <person name="Grigoriev I."/>
        </authorList>
    </citation>
    <scope>NUCLEOTIDE SEQUENCE</scope>
    <source>
        <strain evidence="2">CBS 175.79</strain>
    </source>
</reference>
<dbReference type="AlphaFoldDB" id="A0A6A5XKZ3"/>
<name>A0A6A5XKZ3_9PLEO</name>
<dbReference type="EMBL" id="ML978071">
    <property type="protein sequence ID" value="KAF2013519.1"/>
    <property type="molecule type" value="Genomic_DNA"/>
</dbReference>
<dbReference type="InterPro" id="IPR053203">
    <property type="entry name" value="Cisplatin_resist-associated"/>
</dbReference>
<dbReference type="PANTHER" id="PTHR34693:SF3">
    <property type="match status" value="1"/>
</dbReference>
<dbReference type="OrthoDB" id="2537432at2759"/>
<dbReference type="InterPro" id="IPR022024">
    <property type="entry name" value="DUF3602"/>
</dbReference>
<feature type="compositionally biased region" description="Basic and acidic residues" evidence="1">
    <location>
        <begin position="112"/>
        <end position="137"/>
    </location>
</feature>
<dbReference type="RefSeq" id="XP_033381858.1">
    <property type="nucleotide sequence ID" value="XM_033528529.1"/>
</dbReference>
<accession>A0A6A5XKZ3</accession>
<dbReference type="PANTHER" id="PTHR34693">
    <property type="entry name" value="PROTEIN PAR32"/>
    <property type="match status" value="1"/>
</dbReference>
<protein>
    <submittedName>
        <fullName evidence="2">Uncharacterized protein</fullName>
    </submittedName>
</protein>
<proteinExistence type="predicted"/>
<dbReference type="Proteomes" id="UP000799778">
    <property type="component" value="Unassembled WGS sequence"/>
</dbReference>
<dbReference type="Pfam" id="PF12223">
    <property type="entry name" value="DUF3602"/>
    <property type="match status" value="1"/>
</dbReference>
<evidence type="ECO:0000256" key="1">
    <source>
        <dbReference type="SAM" id="MobiDB-lite"/>
    </source>
</evidence>
<keyword evidence="3" id="KW-1185">Reference proteome</keyword>
<evidence type="ECO:0000313" key="3">
    <source>
        <dbReference type="Proteomes" id="UP000799778"/>
    </source>
</evidence>
<gene>
    <name evidence="2" type="ORF">BU24DRAFT_424525</name>
</gene>
<dbReference type="GeneID" id="54285926"/>
<evidence type="ECO:0000313" key="2">
    <source>
        <dbReference type="EMBL" id="KAF2013519.1"/>
    </source>
</evidence>